<evidence type="ECO:0000256" key="7">
    <source>
        <dbReference type="ARBA" id="ARBA00023209"/>
    </source>
</evidence>
<dbReference type="Proteomes" id="UP000680132">
    <property type="component" value="Unassembled WGS sequence"/>
</dbReference>
<reference evidence="10" key="1">
    <citation type="submission" date="2021-03" db="EMBL/GenBank/DDBJ databases">
        <title>Microbacterium sp. nov., a novel actinobacterium isolated from cow dung.</title>
        <authorList>
            <person name="Zhang L."/>
        </authorList>
    </citation>
    <scope>NUCLEOTIDE SEQUENCE</scope>
    <source>
        <strain evidence="10">NEAU-LLB</strain>
    </source>
</reference>
<dbReference type="InterPro" id="IPR045540">
    <property type="entry name" value="YegS/DAGK_C"/>
</dbReference>
<dbReference type="InterPro" id="IPR017438">
    <property type="entry name" value="ATP-NAD_kinase_N"/>
</dbReference>
<proteinExistence type="inferred from homology"/>
<gene>
    <name evidence="10" type="ORF">J5V96_11375</name>
</gene>
<evidence type="ECO:0000256" key="1">
    <source>
        <dbReference type="ARBA" id="ARBA00001946"/>
    </source>
</evidence>
<organism evidence="10 11">
    <name type="scientific">Microbacterium stercoris</name>
    <dbReference type="NCBI Taxonomy" id="2820289"/>
    <lineage>
        <taxon>Bacteria</taxon>
        <taxon>Bacillati</taxon>
        <taxon>Actinomycetota</taxon>
        <taxon>Actinomycetes</taxon>
        <taxon>Micrococcales</taxon>
        <taxon>Microbacteriaceae</taxon>
        <taxon>Microbacterium</taxon>
    </lineage>
</organism>
<dbReference type="RefSeq" id="WP_208503848.1">
    <property type="nucleotide sequence ID" value="NZ_JAGFOA010000004.1"/>
</dbReference>
<dbReference type="InterPro" id="IPR016064">
    <property type="entry name" value="NAD/diacylglycerol_kinase_sf"/>
</dbReference>
<keyword evidence="11" id="KW-1185">Reference proteome</keyword>
<dbReference type="PROSITE" id="PS50146">
    <property type="entry name" value="DAGK"/>
    <property type="match status" value="1"/>
</dbReference>
<accession>A0A939TND0</accession>
<dbReference type="Gene3D" id="3.40.50.10330">
    <property type="entry name" value="Probable inorganic polyphosphate/atp-NAD kinase, domain 1"/>
    <property type="match status" value="1"/>
</dbReference>
<dbReference type="InterPro" id="IPR050187">
    <property type="entry name" value="Lipid_Phosphate_FormReg"/>
</dbReference>
<dbReference type="InterPro" id="IPR001206">
    <property type="entry name" value="Diacylglycerol_kinase_cat_dom"/>
</dbReference>
<evidence type="ECO:0000256" key="4">
    <source>
        <dbReference type="ARBA" id="ARBA00022741"/>
    </source>
</evidence>
<evidence type="ECO:0000313" key="10">
    <source>
        <dbReference type="EMBL" id="MBO3664108.1"/>
    </source>
</evidence>
<evidence type="ECO:0000256" key="3">
    <source>
        <dbReference type="ARBA" id="ARBA00022679"/>
    </source>
</evidence>
<evidence type="ECO:0000313" key="11">
    <source>
        <dbReference type="Proteomes" id="UP000680132"/>
    </source>
</evidence>
<comment type="cofactor">
    <cofactor evidence="1">
        <name>Mg(2+)</name>
        <dbReference type="ChEBI" id="CHEBI:18420"/>
    </cofactor>
</comment>
<dbReference type="GO" id="GO:0005524">
    <property type="term" value="F:ATP binding"/>
    <property type="evidence" value="ECO:0007669"/>
    <property type="project" value="UniProtKB-KW"/>
</dbReference>
<evidence type="ECO:0000256" key="6">
    <source>
        <dbReference type="ARBA" id="ARBA00022840"/>
    </source>
</evidence>
<dbReference type="Pfam" id="PF19279">
    <property type="entry name" value="YegS_C"/>
    <property type="match status" value="1"/>
</dbReference>
<keyword evidence="8" id="KW-1208">Phospholipid metabolism</keyword>
<keyword evidence="4" id="KW-0547">Nucleotide-binding</keyword>
<keyword evidence="3" id="KW-0808">Transferase</keyword>
<comment type="similarity">
    <text evidence="2">Belongs to the diacylglycerol/lipid kinase family.</text>
</comment>
<dbReference type="EMBL" id="JAGFOA010000004">
    <property type="protein sequence ID" value="MBO3664108.1"/>
    <property type="molecule type" value="Genomic_DNA"/>
</dbReference>
<dbReference type="Pfam" id="PF00781">
    <property type="entry name" value="DAGK_cat"/>
    <property type="match status" value="1"/>
</dbReference>
<keyword evidence="7" id="KW-0594">Phospholipid biosynthesis</keyword>
<evidence type="ECO:0000259" key="9">
    <source>
        <dbReference type="PROSITE" id="PS50146"/>
    </source>
</evidence>
<dbReference type="SMART" id="SM00046">
    <property type="entry name" value="DAGKc"/>
    <property type="match status" value="1"/>
</dbReference>
<evidence type="ECO:0000256" key="5">
    <source>
        <dbReference type="ARBA" id="ARBA00022777"/>
    </source>
</evidence>
<keyword evidence="7" id="KW-0443">Lipid metabolism</keyword>
<name>A0A939TND0_9MICO</name>
<dbReference type="GO" id="GO:0008654">
    <property type="term" value="P:phospholipid biosynthetic process"/>
    <property type="evidence" value="ECO:0007669"/>
    <property type="project" value="UniProtKB-KW"/>
</dbReference>
<comment type="caution">
    <text evidence="10">The sequence shown here is derived from an EMBL/GenBank/DDBJ whole genome shotgun (WGS) entry which is preliminary data.</text>
</comment>
<keyword evidence="5 10" id="KW-0418">Kinase</keyword>
<keyword evidence="7" id="KW-0444">Lipid biosynthesis</keyword>
<sequence>MTDTHAGIVWNPTKTSRETLEAGLAEYAGITVSWYETTVEDPGQGATQAALDAGVDIVFAAGGDGTVRAVAEQLALQESPVELGIVPLGTGNLLARNLGLPLNDPAAAFARAFEGEGRPIDLGWVETALPEGTHRHAFTVMAGFGMDAHMITETDEALKDKAGWLAYVESLGRAVAASGVIDVRLAFDGGASERQIAHTLIVGNCGSLQAGITLLPDADPSDGELDVLILHADGLAGWTDMLRTMVWENGLRRMLRSGADDEGARSSDSTTHRRITSLTIELDEPRVVEVDGDDLGLTTRIEVSVQPAAVRVR</sequence>
<evidence type="ECO:0000256" key="2">
    <source>
        <dbReference type="ARBA" id="ARBA00005983"/>
    </source>
</evidence>
<dbReference type="Gene3D" id="2.60.200.40">
    <property type="match status" value="1"/>
</dbReference>
<evidence type="ECO:0000256" key="8">
    <source>
        <dbReference type="ARBA" id="ARBA00023264"/>
    </source>
</evidence>
<dbReference type="GO" id="GO:0016301">
    <property type="term" value="F:kinase activity"/>
    <property type="evidence" value="ECO:0007669"/>
    <property type="project" value="UniProtKB-KW"/>
</dbReference>
<keyword evidence="6" id="KW-0067">ATP-binding</keyword>
<dbReference type="PANTHER" id="PTHR12358">
    <property type="entry name" value="SPHINGOSINE KINASE"/>
    <property type="match status" value="1"/>
</dbReference>
<feature type="domain" description="DAGKc" evidence="9">
    <location>
        <begin position="1"/>
        <end position="129"/>
    </location>
</feature>
<dbReference type="AlphaFoldDB" id="A0A939TND0"/>
<dbReference type="PANTHER" id="PTHR12358:SF54">
    <property type="entry name" value="SPHINGOSINE KINASE RELATED PROTEIN"/>
    <property type="match status" value="1"/>
</dbReference>
<dbReference type="SUPFAM" id="SSF111331">
    <property type="entry name" value="NAD kinase/diacylglycerol kinase-like"/>
    <property type="match status" value="1"/>
</dbReference>
<protein>
    <submittedName>
        <fullName evidence="10">NAD(+)/NADH kinase</fullName>
    </submittedName>
</protein>